<proteinExistence type="predicted"/>
<dbReference type="EMBL" id="SNYV01000018">
    <property type="protein sequence ID" value="TDQ73894.1"/>
    <property type="molecule type" value="Genomic_DNA"/>
</dbReference>
<dbReference type="RefSeq" id="WP_133586463.1">
    <property type="nucleotide sequence ID" value="NZ_SNYV01000018.1"/>
</dbReference>
<organism evidence="1 2">
    <name type="scientific">Sphingobacterium yanglingense</name>
    <dbReference type="NCBI Taxonomy" id="1437280"/>
    <lineage>
        <taxon>Bacteria</taxon>
        <taxon>Pseudomonadati</taxon>
        <taxon>Bacteroidota</taxon>
        <taxon>Sphingobacteriia</taxon>
        <taxon>Sphingobacteriales</taxon>
        <taxon>Sphingobacteriaceae</taxon>
        <taxon>Sphingobacterium</taxon>
    </lineage>
</organism>
<reference evidence="1 2" key="1">
    <citation type="submission" date="2019-03" db="EMBL/GenBank/DDBJ databases">
        <title>Genomic Encyclopedia of Archaeal and Bacterial Type Strains, Phase II (KMG-II): from individual species to whole genera.</title>
        <authorList>
            <person name="Goeker M."/>
        </authorList>
    </citation>
    <scope>NUCLEOTIDE SEQUENCE [LARGE SCALE GENOMIC DNA]</scope>
    <source>
        <strain evidence="1 2">DSM 28353</strain>
    </source>
</reference>
<sequence length="82" mass="9641">MAQLREMMKYHGIFSNKTGSHAVEVYHNFDNFYMQIGRFKFSGFDLDSFELDKHESAQQEIFCCADYEIRDKTVGYRGTVLP</sequence>
<dbReference type="OrthoDB" id="653307at2"/>
<accession>A0A4R6W569</accession>
<dbReference type="AlphaFoldDB" id="A0A4R6W569"/>
<gene>
    <name evidence="1" type="ORF">CLV99_4332</name>
</gene>
<evidence type="ECO:0000313" key="1">
    <source>
        <dbReference type="EMBL" id="TDQ73894.1"/>
    </source>
</evidence>
<dbReference type="Proteomes" id="UP000295292">
    <property type="component" value="Unassembled WGS sequence"/>
</dbReference>
<name>A0A4R6W569_9SPHI</name>
<keyword evidence="2" id="KW-1185">Reference proteome</keyword>
<comment type="caution">
    <text evidence="1">The sequence shown here is derived from an EMBL/GenBank/DDBJ whole genome shotgun (WGS) entry which is preliminary data.</text>
</comment>
<protein>
    <submittedName>
        <fullName evidence="1">Uncharacterized protein</fullName>
    </submittedName>
</protein>
<evidence type="ECO:0000313" key="2">
    <source>
        <dbReference type="Proteomes" id="UP000295292"/>
    </source>
</evidence>